<name>A0A1G8X5B0_9EURY</name>
<gene>
    <name evidence="1" type="ORF">SAMN04488571_101226</name>
</gene>
<protein>
    <submittedName>
        <fullName evidence="1">Uncharacterized protein</fullName>
    </submittedName>
</protein>
<proteinExistence type="predicted"/>
<keyword evidence="2" id="KW-1185">Reference proteome</keyword>
<evidence type="ECO:0000313" key="2">
    <source>
        <dbReference type="Proteomes" id="UP000326500"/>
    </source>
</evidence>
<dbReference type="AlphaFoldDB" id="A0A1G8X5B0"/>
<reference evidence="1 2" key="1">
    <citation type="submission" date="2016-10" db="EMBL/GenBank/DDBJ databases">
        <authorList>
            <person name="Varghese N."/>
            <person name="Submissions S."/>
        </authorList>
    </citation>
    <scope>NUCLEOTIDE SEQUENCE [LARGE SCALE GENOMIC DNA]</scope>
    <source>
        <strain evidence="1 2">DSM 2373</strain>
    </source>
</reference>
<dbReference type="EMBL" id="FNFT01000001">
    <property type="protein sequence ID" value="SDJ84940.1"/>
    <property type="molecule type" value="Genomic_DNA"/>
</dbReference>
<evidence type="ECO:0000313" key="1">
    <source>
        <dbReference type="EMBL" id="SDJ84940.1"/>
    </source>
</evidence>
<accession>A0A1G8X5B0</accession>
<dbReference type="Proteomes" id="UP000326500">
    <property type="component" value="Unassembled WGS sequence"/>
</dbReference>
<sequence>MIIGFWVKNDRYQTFSDKEMVYSDELVSVARIEMPG</sequence>
<organism evidence="1 2">
    <name type="scientific">Methanoculleus thermophilus</name>
    <dbReference type="NCBI Taxonomy" id="2200"/>
    <lineage>
        <taxon>Archaea</taxon>
        <taxon>Methanobacteriati</taxon>
        <taxon>Methanobacteriota</taxon>
        <taxon>Stenosarchaea group</taxon>
        <taxon>Methanomicrobia</taxon>
        <taxon>Methanomicrobiales</taxon>
        <taxon>Methanomicrobiaceae</taxon>
        <taxon>Methanoculleus</taxon>
    </lineage>
</organism>